<evidence type="ECO:0000313" key="4">
    <source>
        <dbReference type="Proteomes" id="UP000191980"/>
    </source>
</evidence>
<keyword evidence="1" id="KW-1133">Transmembrane helix</keyword>
<keyword evidence="1" id="KW-0812">Transmembrane</keyword>
<dbReference type="AlphaFoldDB" id="A0A1V8M4H9"/>
<dbReference type="InterPro" id="IPR007450">
    <property type="entry name" value="BamE_dom"/>
</dbReference>
<dbReference type="OrthoDB" id="5405892at2"/>
<feature type="domain" description="Outer membrane protein assembly factor BamE" evidence="2">
    <location>
        <begin position="43"/>
        <end position="106"/>
    </location>
</feature>
<name>A0A1V8M4H9_9GAMM</name>
<organism evidence="3 4">
    <name type="scientific">Methyloprofundus sedimenti</name>
    <dbReference type="NCBI Taxonomy" id="1420851"/>
    <lineage>
        <taxon>Bacteria</taxon>
        <taxon>Pseudomonadati</taxon>
        <taxon>Pseudomonadota</taxon>
        <taxon>Gammaproteobacteria</taxon>
        <taxon>Methylococcales</taxon>
        <taxon>Methylococcaceae</taxon>
        <taxon>Methyloprofundus</taxon>
    </lineage>
</organism>
<gene>
    <name evidence="3" type="ORF">AU255_00755</name>
</gene>
<dbReference type="RefSeq" id="WP_080521097.1">
    <property type="nucleotide sequence ID" value="NZ_LPUF01000001.1"/>
</dbReference>
<keyword evidence="1" id="KW-0472">Membrane</keyword>
<dbReference type="GO" id="GO:0019867">
    <property type="term" value="C:outer membrane"/>
    <property type="evidence" value="ECO:0007669"/>
    <property type="project" value="InterPro"/>
</dbReference>
<feature type="transmembrane region" description="Helical" evidence="1">
    <location>
        <begin position="12"/>
        <end position="31"/>
    </location>
</feature>
<sequence length="115" mass="13195">MSALRLLSLLRVFRVIVIYSISAGFVIFSTGCASVGQEFPVSRVVELKIGETTQQEVREMFGEPWRTGIEDGFVTWTYADYYYSLFSPADTQDLVIRFDKKRLVRSYTFNSSPNK</sequence>
<evidence type="ECO:0000313" key="3">
    <source>
        <dbReference type="EMBL" id="OQK16470.1"/>
    </source>
</evidence>
<dbReference type="Pfam" id="PF04355">
    <property type="entry name" value="BamE"/>
    <property type="match status" value="1"/>
</dbReference>
<evidence type="ECO:0000256" key="1">
    <source>
        <dbReference type="SAM" id="Phobius"/>
    </source>
</evidence>
<dbReference type="Proteomes" id="UP000191980">
    <property type="component" value="Unassembled WGS sequence"/>
</dbReference>
<reference evidence="3 4" key="1">
    <citation type="submission" date="2015-12" db="EMBL/GenBank/DDBJ databases">
        <authorList>
            <person name="Shamseldin A."/>
            <person name="Moawad H."/>
            <person name="Abd El-Rahim W.M."/>
            <person name="Sadowsky M.J."/>
        </authorList>
    </citation>
    <scope>NUCLEOTIDE SEQUENCE [LARGE SCALE GENOMIC DNA]</scope>
    <source>
        <strain evidence="3 4">WF1</strain>
    </source>
</reference>
<proteinExistence type="predicted"/>
<evidence type="ECO:0000259" key="2">
    <source>
        <dbReference type="Pfam" id="PF04355"/>
    </source>
</evidence>
<dbReference type="PROSITE" id="PS51257">
    <property type="entry name" value="PROKAR_LIPOPROTEIN"/>
    <property type="match status" value="1"/>
</dbReference>
<protein>
    <recommendedName>
        <fullName evidence="2">Outer membrane protein assembly factor BamE domain-containing protein</fullName>
    </recommendedName>
</protein>
<dbReference type="STRING" id="1420851.AU255_00755"/>
<accession>A0A1V8M4H9</accession>
<dbReference type="EMBL" id="LPUF01000001">
    <property type="protein sequence ID" value="OQK16470.1"/>
    <property type="molecule type" value="Genomic_DNA"/>
</dbReference>
<comment type="caution">
    <text evidence="3">The sequence shown here is derived from an EMBL/GenBank/DDBJ whole genome shotgun (WGS) entry which is preliminary data.</text>
</comment>
<keyword evidence="4" id="KW-1185">Reference proteome</keyword>